<feature type="domain" description="DH" evidence="2">
    <location>
        <begin position="82"/>
        <end position="272"/>
    </location>
</feature>
<evidence type="ECO:0000259" key="2">
    <source>
        <dbReference type="PROSITE" id="PS50010"/>
    </source>
</evidence>
<dbReference type="PANTHER" id="PTHR12673:SF159">
    <property type="entry name" value="LD03170P"/>
    <property type="match status" value="1"/>
</dbReference>
<comment type="caution">
    <text evidence="3">The sequence shown here is derived from an EMBL/GenBank/DDBJ whole genome shotgun (WGS) entry which is preliminary data.</text>
</comment>
<name>A0A1X2GFX9_9FUNG</name>
<dbReference type="SMART" id="SM00325">
    <property type="entry name" value="RhoGEF"/>
    <property type="match status" value="1"/>
</dbReference>
<dbReference type="SUPFAM" id="SSF48065">
    <property type="entry name" value="DBL homology domain (DH-domain)"/>
    <property type="match status" value="1"/>
</dbReference>
<evidence type="ECO:0000313" key="4">
    <source>
        <dbReference type="Proteomes" id="UP000242146"/>
    </source>
</evidence>
<dbReference type="OrthoDB" id="10254377at2759"/>
<dbReference type="InterPro" id="IPR011993">
    <property type="entry name" value="PH-like_dom_sf"/>
</dbReference>
<dbReference type="Gene3D" id="1.20.900.10">
    <property type="entry name" value="Dbl homology (DH) domain"/>
    <property type="match status" value="1"/>
</dbReference>
<dbReference type="STRING" id="101127.A0A1X2GFX9"/>
<proteinExistence type="predicted"/>
<dbReference type="InterPro" id="IPR035899">
    <property type="entry name" value="DBL_dom_sf"/>
</dbReference>
<dbReference type="Pfam" id="PF00621">
    <property type="entry name" value="RhoGEF"/>
    <property type="match status" value="1"/>
</dbReference>
<dbReference type="AlphaFoldDB" id="A0A1X2GFX9"/>
<dbReference type="Gene3D" id="2.30.29.30">
    <property type="entry name" value="Pleckstrin-homology domain (PH domain)/Phosphotyrosine-binding domain (PTB)"/>
    <property type="match status" value="1"/>
</dbReference>
<evidence type="ECO:0000313" key="3">
    <source>
        <dbReference type="EMBL" id="ORX52787.1"/>
    </source>
</evidence>
<feature type="compositionally biased region" description="Low complexity" evidence="1">
    <location>
        <begin position="385"/>
        <end position="403"/>
    </location>
</feature>
<dbReference type="Proteomes" id="UP000242146">
    <property type="component" value="Unassembled WGS sequence"/>
</dbReference>
<gene>
    <name evidence="3" type="ORF">DM01DRAFT_1336565</name>
</gene>
<dbReference type="GO" id="GO:0005737">
    <property type="term" value="C:cytoplasm"/>
    <property type="evidence" value="ECO:0007669"/>
    <property type="project" value="TreeGrafter"/>
</dbReference>
<evidence type="ECO:0000256" key="1">
    <source>
        <dbReference type="SAM" id="MobiDB-lite"/>
    </source>
</evidence>
<organism evidence="3 4">
    <name type="scientific">Hesseltinella vesiculosa</name>
    <dbReference type="NCBI Taxonomy" id="101127"/>
    <lineage>
        <taxon>Eukaryota</taxon>
        <taxon>Fungi</taxon>
        <taxon>Fungi incertae sedis</taxon>
        <taxon>Mucoromycota</taxon>
        <taxon>Mucoromycotina</taxon>
        <taxon>Mucoromycetes</taxon>
        <taxon>Mucorales</taxon>
        <taxon>Cunninghamellaceae</taxon>
        <taxon>Hesseltinella</taxon>
    </lineage>
</organism>
<dbReference type="PANTHER" id="PTHR12673">
    <property type="entry name" value="FACIOGENITAL DYSPLASIA PROTEIN"/>
    <property type="match status" value="1"/>
</dbReference>
<dbReference type="InterPro" id="IPR000219">
    <property type="entry name" value="DH_dom"/>
</dbReference>
<dbReference type="InterPro" id="IPR051092">
    <property type="entry name" value="FYVE_RhoGEF_PH"/>
</dbReference>
<accession>A0A1X2GFX9</accession>
<dbReference type="PROSITE" id="PS50010">
    <property type="entry name" value="DH_2"/>
    <property type="match status" value="1"/>
</dbReference>
<keyword evidence="4" id="KW-1185">Reference proteome</keyword>
<sequence>MMYAPQEGIKYPSYYMHPLSSPVSDITSVSTATTASHYDIDYTAQLLDDLSIIDDVYQAYDPDQFESVLDYQVDHTTKNGAFKHQMVQHLIQTEIQFIHDLACLESFYGSRIHEFLAIENKKKQVYSPADTDALFKPIQSLIPAHKSLLEELRQRLTIWGPTQLLSDIFNRFYDYTNACYTIYLKGFNASILLLDQLHKTAPFAKFLKTCQEKDDAIQQLGHYLQHPLVRLPAYTDIIVQCAQLTEATHPDYNALSNAASNFKKRQRHWDAMIDDSLGLYDVYQSYRLVQNSPAQVTLSRRLLLHDELIHVDMLLPHETSDVRSYLLFNDLFIFCKKQKDGRLAHRGIIILKKVKLKPLEPALVDKIMEKEKQLQQRNKGRKKSLLSSSRKSIASGHSSGSSSVLTDDTGVYGFELHFQFFSSDHFAVTNPFTGMGGTATASVYDEMRRLVLRTKSLEQQQRWMDQLSMVIKKTTR</sequence>
<dbReference type="SUPFAM" id="SSF50729">
    <property type="entry name" value="PH domain-like"/>
    <property type="match status" value="1"/>
</dbReference>
<dbReference type="GO" id="GO:0005085">
    <property type="term" value="F:guanyl-nucleotide exchange factor activity"/>
    <property type="evidence" value="ECO:0007669"/>
    <property type="project" value="InterPro"/>
</dbReference>
<dbReference type="EMBL" id="MCGT01000017">
    <property type="protein sequence ID" value="ORX52787.1"/>
    <property type="molecule type" value="Genomic_DNA"/>
</dbReference>
<feature type="region of interest" description="Disordered" evidence="1">
    <location>
        <begin position="373"/>
        <end position="403"/>
    </location>
</feature>
<protein>
    <submittedName>
        <fullName evidence="3">Dbl homology domain-containing protein</fullName>
    </submittedName>
</protein>
<reference evidence="3 4" key="1">
    <citation type="submission" date="2016-07" db="EMBL/GenBank/DDBJ databases">
        <title>Pervasive Adenine N6-methylation of Active Genes in Fungi.</title>
        <authorList>
            <consortium name="DOE Joint Genome Institute"/>
            <person name="Mondo S.J."/>
            <person name="Dannebaum R.O."/>
            <person name="Kuo R.C."/>
            <person name="Labutti K."/>
            <person name="Haridas S."/>
            <person name="Kuo A."/>
            <person name="Salamov A."/>
            <person name="Ahrendt S.R."/>
            <person name="Lipzen A."/>
            <person name="Sullivan W."/>
            <person name="Andreopoulos W.B."/>
            <person name="Clum A."/>
            <person name="Lindquist E."/>
            <person name="Daum C."/>
            <person name="Ramamoorthy G.K."/>
            <person name="Gryganskyi A."/>
            <person name="Culley D."/>
            <person name="Magnuson J.K."/>
            <person name="James T.Y."/>
            <person name="O'Malley M.A."/>
            <person name="Stajich J.E."/>
            <person name="Spatafora J.W."/>
            <person name="Visel A."/>
            <person name="Grigoriev I.V."/>
        </authorList>
    </citation>
    <scope>NUCLEOTIDE SEQUENCE [LARGE SCALE GENOMIC DNA]</scope>
    <source>
        <strain evidence="3 4">NRRL 3301</strain>
    </source>
</reference>